<dbReference type="OrthoDB" id="9796817at2"/>
<dbReference type="InterPro" id="IPR000914">
    <property type="entry name" value="SBP_5_dom"/>
</dbReference>
<evidence type="ECO:0000259" key="1">
    <source>
        <dbReference type="Pfam" id="PF00496"/>
    </source>
</evidence>
<gene>
    <name evidence="2" type="ORF">EPA93_19880</name>
</gene>
<dbReference type="InterPro" id="IPR039424">
    <property type="entry name" value="SBP_5"/>
</dbReference>
<dbReference type="PROSITE" id="PS51257">
    <property type="entry name" value="PROKAR_LIPOPROTEIN"/>
    <property type="match status" value="1"/>
</dbReference>
<dbReference type="GO" id="GO:0043190">
    <property type="term" value="C:ATP-binding cassette (ABC) transporter complex"/>
    <property type="evidence" value="ECO:0007669"/>
    <property type="project" value="InterPro"/>
</dbReference>
<accession>A0A4P6JS35</accession>
<dbReference type="Gene3D" id="3.10.105.10">
    <property type="entry name" value="Dipeptide-binding Protein, Domain 3"/>
    <property type="match status" value="1"/>
</dbReference>
<dbReference type="KEGG" id="kbs:EPA93_19880"/>
<organism evidence="2 3">
    <name type="scientific">Ktedonosporobacter rubrisoli</name>
    <dbReference type="NCBI Taxonomy" id="2509675"/>
    <lineage>
        <taxon>Bacteria</taxon>
        <taxon>Bacillati</taxon>
        <taxon>Chloroflexota</taxon>
        <taxon>Ktedonobacteria</taxon>
        <taxon>Ktedonobacterales</taxon>
        <taxon>Ktedonosporobacteraceae</taxon>
        <taxon>Ktedonosporobacter</taxon>
    </lineage>
</organism>
<evidence type="ECO:0000313" key="3">
    <source>
        <dbReference type="Proteomes" id="UP000290365"/>
    </source>
</evidence>
<reference evidence="2 3" key="1">
    <citation type="submission" date="2019-01" db="EMBL/GenBank/DDBJ databases">
        <title>Ktedonosporobacter rubrisoli SCAWS-G2.</title>
        <authorList>
            <person name="Huang Y."/>
            <person name="Yan B."/>
        </authorList>
    </citation>
    <scope>NUCLEOTIDE SEQUENCE [LARGE SCALE GENOMIC DNA]</scope>
    <source>
        <strain evidence="2 3">SCAWS-G2</strain>
    </source>
</reference>
<dbReference type="CDD" id="cd08509">
    <property type="entry name" value="PBP2_TmCBP_oligosaccharides_like"/>
    <property type="match status" value="1"/>
</dbReference>
<dbReference type="AlphaFoldDB" id="A0A4P6JS35"/>
<dbReference type="PANTHER" id="PTHR30290">
    <property type="entry name" value="PERIPLASMIC BINDING COMPONENT OF ABC TRANSPORTER"/>
    <property type="match status" value="1"/>
</dbReference>
<dbReference type="EMBL" id="CP035758">
    <property type="protein sequence ID" value="QBD78133.1"/>
    <property type="molecule type" value="Genomic_DNA"/>
</dbReference>
<name>A0A4P6JS35_KTERU</name>
<dbReference type="Gene3D" id="3.40.190.10">
    <property type="entry name" value="Periplasmic binding protein-like II"/>
    <property type="match status" value="1"/>
</dbReference>
<dbReference type="Gene3D" id="3.90.76.10">
    <property type="entry name" value="Dipeptide-binding Protein, Domain 1"/>
    <property type="match status" value="1"/>
</dbReference>
<proteinExistence type="predicted"/>
<dbReference type="GO" id="GO:0042597">
    <property type="term" value="C:periplasmic space"/>
    <property type="evidence" value="ECO:0007669"/>
    <property type="project" value="UniProtKB-ARBA"/>
</dbReference>
<dbReference type="PIRSF" id="PIRSF002741">
    <property type="entry name" value="MppA"/>
    <property type="match status" value="1"/>
</dbReference>
<dbReference type="Proteomes" id="UP000290365">
    <property type="component" value="Chromosome"/>
</dbReference>
<dbReference type="Pfam" id="PF00496">
    <property type="entry name" value="SBP_bac_5"/>
    <property type="match status" value="1"/>
</dbReference>
<evidence type="ECO:0000313" key="2">
    <source>
        <dbReference type="EMBL" id="QBD78133.1"/>
    </source>
</evidence>
<dbReference type="SUPFAM" id="SSF53850">
    <property type="entry name" value="Periplasmic binding protein-like II"/>
    <property type="match status" value="1"/>
</dbReference>
<dbReference type="InterPro" id="IPR030678">
    <property type="entry name" value="Peptide/Ni-bd"/>
</dbReference>
<sequence>MRRFSVSSYYRRRGPKLAVPLFTLLALFTLLLSACGGSGQSSTNTDQKHVLTIATQSTNFSLPGFNPYSTSPNFGINGFVYETLEFCNVNDGNYAPLLATDHSWSKDLTQVTFHTRQNVKWNDGQSFSAEDVAFTFNAIKQYPAADTANAWSYLKSVEATDANTVVMTLKKPYVPALYFIATQVVIIPKHVFASVGDVTKYNNDKVVGTGPFTLKRYTSDLMVLDRNPGFWQADKVKVDEIRMPYYNGNESAQTVMPTGKIDWSGYYDENLQKSFIDKDPAHNHYFMDAINMVGIFVDINDPLLSQVPVRKAISAALDREGFAKQAVAGFEPPVAQHGLVLPAGKDYLDPTYANLSTKPDPAQAEKYLKDAGFTKGADGIYAKDGKRLSFELISVVGFSDWNAIAQMAQAELKTVGIEIKIKLMAESAYRTFRASTQPHQLMLNSVTGGPSPYYVYYGTLASSSIPPNGRNSSFWKDGKTDQLLQEFATSDNKDQQKQAIQELQKIMVEQVPFIPVLGGARWCEYTSTRFTGWPSEQNPYSSCAPYAFPDNEYIILHLQPAS</sequence>
<keyword evidence="3" id="KW-1185">Reference proteome</keyword>
<dbReference type="GO" id="GO:0015833">
    <property type="term" value="P:peptide transport"/>
    <property type="evidence" value="ECO:0007669"/>
    <property type="project" value="TreeGrafter"/>
</dbReference>
<feature type="domain" description="Solute-binding protein family 5" evidence="1">
    <location>
        <begin position="94"/>
        <end position="462"/>
    </location>
</feature>
<dbReference type="GO" id="GO:1904680">
    <property type="term" value="F:peptide transmembrane transporter activity"/>
    <property type="evidence" value="ECO:0007669"/>
    <property type="project" value="TreeGrafter"/>
</dbReference>
<protein>
    <submittedName>
        <fullName evidence="2">ABC transporter substrate-binding protein</fullName>
    </submittedName>
</protein>